<keyword evidence="5" id="KW-1185">Reference proteome</keyword>
<dbReference type="PANTHER" id="PTHR45348:SF5">
    <property type="entry name" value="OXIDOREDUCTASE, PUTATIVE (AFU_ORTHOLOGUE AFUA_8G01420)-RELATED"/>
    <property type="match status" value="1"/>
</dbReference>
<dbReference type="InterPro" id="IPR013154">
    <property type="entry name" value="ADH-like_N"/>
</dbReference>
<name>A0A177FIJ3_9EURO</name>
<evidence type="ECO:0000313" key="4">
    <source>
        <dbReference type="EMBL" id="OAG44115.1"/>
    </source>
</evidence>
<dbReference type="OrthoDB" id="3233595at2759"/>
<comment type="similarity">
    <text evidence="1">Belongs to the zinc-containing alcohol dehydrogenase family.</text>
</comment>
<dbReference type="InterPro" id="IPR047122">
    <property type="entry name" value="Trans-enoyl_RdTase-like"/>
</dbReference>
<dbReference type="AlphaFoldDB" id="A0A177FIJ3"/>
<organism evidence="4 5">
    <name type="scientific">Fonsecaea monophora</name>
    <dbReference type="NCBI Taxonomy" id="254056"/>
    <lineage>
        <taxon>Eukaryota</taxon>
        <taxon>Fungi</taxon>
        <taxon>Dikarya</taxon>
        <taxon>Ascomycota</taxon>
        <taxon>Pezizomycotina</taxon>
        <taxon>Eurotiomycetes</taxon>
        <taxon>Chaetothyriomycetidae</taxon>
        <taxon>Chaetothyriales</taxon>
        <taxon>Herpotrichiellaceae</taxon>
        <taxon>Fonsecaea</taxon>
    </lineage>
</organism>
<sequence>MLEAIVQPSLEVEIIQSPVPSPGEGELLIKVICAGCNPKDWKSVAYSNRPSNSGDDIAGIIEQVGEMVVGFRKGDRVAALHQMRTAHGSFAEYAIAPAHTALHLPDHVSFEEAATIPLAVFTAAVGLYHCLQLTPPWEPATVPNPLIVYGASSAVGTFVLKLACRSNIHPIIAIAGNGKTVVETLIDRSKGDVVVDYREGEEYIFSRVRQALEERGIESVRHAFDCISEHGSPELMARLLAPNGHATFVLIEKDYGIVAEKILTSLTYVGYVHTGPFPVDAKLGIKFNPGGHGHDFGAVYSSVLARGLMDGWLTAHPFEIVANGLRGLPVALKNLQQGRASAKKYVMRIDETDLK</sequence>
<evidence type="ECO:0000256" key="2">
    <source>
        <dbReference type="ARBA" id="ARBA00023002"/>
    </source>
</evidence>
<dbReference type="SUPFAM" id="SSF50129">
    <property type="entry name" value="GroES-like"/>
    <property type="match status" value="1"/>
</dbReference>
<dbReference type="CDD" id="cd08249">
    <property type="entry name" value="enoyl_reductase_like"/>
    <property type="match status" value="1"/>
</dbReference>
<dbReference type="Proteomes" id="UP000077002">
    <property type="component" value="Unassembled WGS sequence"/>
</dbReference>
<reference evidence="4 5" key="1">
    <citation type="submission" date="2016-03" db="EMBL/GenBank/DDBJ databases">
        <title>Draft genome sequence of the Fonsecaea monophora CBS 269.37.</title>
        <authorList>
            <person name="Bombassaro A."/>
            <person name="Vinicius W.A."/>
            <person name="De Hoog S."/>
            <person name="Sun J."/>
            <person name="Souza E.M."/>
            <person name="Raittz R.T."/>
            <person name="Costa F."/>
            <person name="Leao A.C."/>
            <person name="Tadra-Sfeir M.Z."/>
            <person name="Baura V."/>
            <person name="Balsanelli E."/>
            <person name="Pedrosa F.O."/>
            <person name="Moreno L.F."/>
            <person name="Steffens M.B."/>
            <person name="Xi L."/>
            <person name="Bocca A.L."/>
            <person name="Felipe M.S."/>
            <person name="Teixeira M."/>
            <person name="Telles Filho F.Q."/>
            <person name="Azevedo C.M."/>
            <person name="Gomes R."/>
            <person name="Vicente V.A."/>
        </authorList>
    </citation>
    <scope>NUCLEOTIDE SEQUENCE [LARGE SCALE GENOMIC DNA]</scope>
    <source>
        <strain evidence="4 5">CBS 269.37</strain>
    </source>
</reference>
<evidence type="ECO:0000256" key="1">
    <source>
        <dbReference type="ARBA" id="ARBA00008072"/>
    </source>
</evidence>
<gene>
    <name evidence="4" type="ORF">AYO21_01572</name>
</gene>
<dbReference type="EMBL" id="LVKK01000006">
    <property type="protein sequence ID" value="OAG44115.1"/>
    <property type="molecule type" value="Genomic_DNA"/>
</dbReference>
<feature type="domain" description="Enoyl reductase (ER)" evidence="3">
    <location>
        <begin position="9"/>
        <end position="346"/>
    </location>
</feature>
<dbReference type="SMART" id="SM00829">
    <property type="entry name" value="PKS_ER"/>
    <property type="match status" value="1"/>
</dbReference>
<dbReference type="GO" id="GO:0016651">
    <property type="term" value="F:oxidoreductase activity, acting on NAD(P)H"/>
    <property type="evidence" value="ECO:0007669"/>
    <property type="project" value="InterPro"/>
</dbReference>
<evidence type="ECO:0000313" key="5">
    <source>
        <dbReference type="Proteomes" id="UP000077002"/>
    </source>
</evidence>
<accession>A0A177FIJ3</accession>
<dbReference type="InterPro" id="IPR020843">
    <property type="entry name" value="ER"/>
</dbReference>
<proteinExistence type="inferred from homology"/>
<dbReference type="Gene3D" id="3.40.50.720">
    <property type="entry name" value="NAD(P)-binding Rossmann-like Domain"/>
    <property type="match status" value="1"/>
</dbReference>
<keyword evidence="2" id="KW-0560">Oxidoreductase</keyword>
<dbReference type="InterPro" id="IPR036291">
    <property type="entry name" value="NAD(P)-bd_dom_sf"/>
</dbReference>
<dbReference type="GeneID" id="34596750"/>
<dbReference type="PANTHER" id="PTHR45348">
    <property type="entry name" value="HYPOTHETICAL OXIDOREDUCTASE (EUROFUNG)"/>
    <property type="match status" value="1"/>
</dbReference>
<dbReference type="Pfam" id="PF08240">
    <property type="entry name" value="ADH_N"/>
    <property type="match status" value="1"/>
</dbReference>
<dbReference type="RefSeq" id="XP_022516067.1">
    <property type="nucleotide sequence ID" value="XM_022651554.1"/>
</dbReference>
<protein>
    <recommendedName>
        <fullName evidence="3">Enoyl reductase (ER) domain-containing protein</fullName>
    </recommendedName>
</protein>
<dbReference type="SUPFAM" id="SSF51735">
    <property type="entry name" value="NAD(P)-binding Rossmann-fold domains"/>
    <property type="match status" value="1"/>
</dbReference>
<evidence type="ECO:0000259" key="3">
    <source>
        <dbReference type="SMART" id="SM00829"/>
    </source>
</evidence>
<dbReference type="Gene3D" id="3.90.180.10">
    <property type="entry name" value="Medium-chain alcohol dehydrogenases, catalytic domain"/>
    <property type="match status" value="1"/>
</dbReference>
<comment type="caution">
    <text evidence="4">The sequence shown here is derived from an EMBL/GenBank/DDBJ whole genome shotgun (WGS) entry which is preliminary data.</text>
</comment>
<dbReference type="InterPro" id="IPR011032">
    <property type="entry name" value="GroES-like_sf"/>
</dbReference>